<dbReference type="Gene3D" id="1.20.1090.10">
    <property type="entry name" value="Dehydroquinate synthase-like - alpha domain"/>
    <property type="match status" value="1"/>
</dbReference>
<comment type="caution">
    <text evidence="6">The sequence shown here is derived from an EMBL/GenBank/DDBJ whole genome shotgun (WGS) entry which is preliminary data.</text>
</comment>
<protein>
    <submittedName>
        <fullName evidence="6">Alcohol dehydrogenase, class IV</fullName>
    </submittedName>
</protein>
<dbReference type="PANTHER" id="PTHR11496:SF102">
    <property type="entry name" value="ALCOHOL DEHYDROGENASE 4"/>
    <property type="match status" value="1"/>
</dbReference>
<comment type="similarity">
    <text evidence="1">Belongs to the iron-containing alcohol dehydrogenase family.</text>
</comment>
<evidence type="ECO:0000256" key="2">
    <source>
        <dbReference type="ARBA" id="ARBA00023002"/>
    </source>
</evidence>
<dbReference type="PANTHER" id="PTHR11496">
    <property type="entry name" value="ALCOHOL DEHYDROGENASE"/>
    <property type="match status" value="1"/>
</dbReference>
<accession>A0A1H9K8I3</accession>
<keyword evidence="2" id="KW-0560">Oxidoreductase</keyword>
<feature type="domain" description="Fe-containing alcohol dehydrogenase-like C-terminal" evidence="5">
    <location>
        <begin position="187"/>
        <end position="383"/>
    </location>
</feature>
<evidence type="ECO:0000256" key="3">
    <source>
        <dbReference type="ARBA" id="ARBA00023027"/>
    </source>
</evidence>
<dbReference type="InterPro" id="IPR039697">
    <property type="entry name" value="Alcohol_dehydrogenase_Fe"/>
</dbReference>
<dbReference type="InterPro" id="IPR001670">
    <property type="entry name" value="ADH_Fe/GldA"/>
</dbReference>
<dbReference type="EMBL" id="FOEH01000008">
    <property type="protein sequence ID" value="SEQ95526.1"/>
    <property type="molecule type" value="Genomic_DNA"/>
</dbReference>
<evidence type="ECO:0000259" key="5">
    <source>
        <dbReference type="Pfam" id="PF25137"/>
    </source>
</evidence>
<dbReference type="Gene3D" id="3.40.50.1970">
    <property type="match status" value="1"/>
</dbReference>
<evidence type="ECO:0000259" key="4">
    <source>
        <dbReference type="Pfam" id="PF00465"/>
    </source>
</evidence>
<name>A0A1H9K8I3_9BACI</name>
<gene>
    <name evidence="6" type="ORF">SAMN05216232_3792</name>
</gene>
<dbReference type="SUPFAM" id="SSF56796">
    <property type="entry name" value="Dehydroquinate synthase-like"/>
    <property type="match status" value="1"/>
</dbReference>
<keyword evidence="7" id="KW-1185">Reference proteome</keyword>
<dbReference type="Proteomes" id="UP000198733">
    <property type="component" value="Unassembled WGS sequence"/>
</dbReference>
<dbReference type="RefSeq" id="WP_092506228.1">
    <property type="nucleotide sequence ID" value="NZ_FOEH01000008.1"/>
</dbReference>
<dbReference type="InterPro" id="IPR018211">
    <property type="entry name" value="ADH_Fe_CS"/>
</dbReference>
<feature type="domain" description="Alcohol dehydrogenase iron-type/glycerol dehydrogenase GldA" evidence="4">
    <location>
        <begin position="7"/>
        <end position="176"/>
    </location>
</feature>
<reference evidence="6 7" key="1">
    <citation type="submission" date="2016-10" db="EMBL/GenBank/DDBJ databases">
        <authorList>
            <person name="Varghese N."/>
            <person name="Submissions S."/>
        </authorList>
    </citation>
    <scope>NUCLEOTIDE SEQUENCE [LARGE SCALE GENOMIC DNA]</scope>
    <source>
        <strain evidence="6 7">CGMCC 1.7734</strain>
    </source>
</reference>
<evidence type="ECO:0000313" key="6">
    <source>
        <dbReference type="EMBL" id="SEQ95526.1"/>
    </source>
</evidence>
<evidence type="ECO:0000256" key="1">
    <source>
        <dbReference type="ARBA" id="ARBA00007358"/>
    </source>
</evidence>
<dbReference type="InterPro" id="IPR056798">
    <property type="entry name" value="ADH_Fe_C"/>
</dbReference>
<keyword evidence="3" id="KW-0520">NAD</keyword>
<dbReference type="PROSITE" id="PS00913">
    <property type="entry name" value="ADH_IRON_1"/>
    <property type="match status" value="1"/>
</dbReference>
<dbReference type="Pfam" id="PF25137">
    <property type="entry name" value="ADH_Fe_C"/>
    <property type="match status" value="1"/>
</dbReference>
<dbReference type="Pfam" id="PF00465">
    <property type="entry name" value="Fe-ADH"/>
    <property type="match status" value="1"/>
</dbReference>
<sequence>MDQFISPKKIYHGEGSLAKLEDILQELKVERIFILTDPILKSLGVIDPLLKIMDRIDVRVDVVTNVVPDPPLESGNQVVEEARDKQPDLVIGIGGGSALDLAKIAAVLAGNNGRVEDYLNLSGTRKLVNKGLPKVLIPTTSGTGAEVTDIAVFSLENTKDVITHEYLLADYAIVDPALTYTLPPRVTAASGIDALTHAVEAYTSVNSTPFTDSLSLDAMKRIAGNIRTAVWNGKDEHARDQMALGSLLAGLSFYNAGVAGVHALAYPLGGLFKISHGESNAVLLPYVYDHIWMACMDKMKNIAVALSLPIDGKTDREVAQQVVRGFLDLIKDVGLPATIRDYNIKSTDIDVLTENGVQQTRLLARSPKVLDENSIKQIYTNAYEGLLQNS</sequence>
<evidence type="ECO:0000313" key="7">
    <source>
        <dbReference type="Proteomes" id="UP000198733"/>
    </source>
</evidence>
<proteinExistence type="inferred from homology"/>
<organism evidence="6 7">
    <name type="scientific">Virgibacillus subterraneus</name>
    <dbReference type="NCBI Taxonomy" id="621109"/>
    <lineage>
        <taxon>Bacteria</taxon>
        <taxon>Bacillati</taxon>
        <taxon>Bacillota</taxon>
        <taxon>Bacilli</taxon>
        <taxon>Bacillales</taxon>
        <taxon>Bacillaceae</taxon>
        <taxon>Virgibacillus</taxon>
    </lineage>
</organism>
<dbReference type="CDD" id="cd08551">
    <property type="entry name" value="Fe-ADH"/>
    <property type="match status" value="1"/>
</dbReference>